<name>A0A9E4N1V2_9GAMM</name>
<reference evidence="1" key="1">
    <citation type="journal article" date="2021" name="Proc. Natl. Acad. Sci. U.S.A.">
        <title>Global biogeography of chemosynthetic symbionts reveals both localized and globally distributed symbiont groups. .</title>
        <authorList>
            <person name="Osvatic J.T."/>
            <person name="Wilkins L.G.E."/>
            <person name="Leibrecht L."/>
            <person name="Leray M."/>
            <person name="Zauner S."/>
            <person name="Polzin J."/>
            <person name="Camacho Y."/>
            <person name="Gros O."/>
            <person name="van Gils J.A."/>
            <person name="Eisen J.A."/>
            <person name="Petersen J.M."/>
            <person name="Yuen B."/>
        </authorList>
    </citation>
    <scope>NUCLEOTIDE SEQUENCE</scope>
    <source>
        <strain evidence="1">MAGL173</strain>
    </source>
</reference>
<organism evidence="1 2">
    <name type="scientific">Candidatus Thiodiazotropha lotti</name>
    <dbReference type="NCBI Taxonomy" id="2792787"/>
    <lineage>
        <taxon>Bacteria</taxon>
        <taxon>Pseudomonadati</taxon>
        <taxon>Pseudomonadota</taxon>
        <taxon>Gammaproteobacteria</taxon>
        <taxon>Chromatiales</taxon>
        <taxon>Sedimenticolaceae</taxon>
        <taxon>Candidatus Thiodiazotropha</taxon>
    </lineage>
</organism>
<dbReference type="EMBL" id="JAEPDI010000015">
    <property type="protein sequence ID" value="MCG7940848.1"/>
    <property type="molecule type" value="Genomic_DNA"/>
</dbReference>
<dbReference type="Proteomes" id="UP000886687">
    <property type="component" value="Unassembled WGS sequence"/>
</dbReference>
<accession>A0A9E4N1V2</accession>
<gene>
    <name evidence="1" type="ORF">JAZ04_18585</name>
</gene>
<sequence length="92" mass="10553">MRCDLLRGTDYDDGPLVTEKRYAAFALVITGKVGKSELQNMLMIIEPKLYRPTRSHKVAVQQTQIFFIRLKNSSVLFKAHVSQGCEYVTLFQ</sequence>
<proteinExistence type="predicted"/>
<dbReference type="AlphaFoldDB" id="A0A9E4N1V2"/>
<evidence type="ECO:0000313" key="2">
    <source>
        <dbReference type="Proteomes" id="UP000886687"/>
    </source>
</evidence>
<evidence type="ECO:0000313" key="1">
    <source>
        <dbReference type="EMBL" id="MCG7940848.1"/>
    </source>
</evidence>
<comment type="caution">
    <text evidence="1">The sequence shown here is derived from an EMBL/GenBank/DDBJ whole genome shotgun (WGS) entry which is preliminary data.</text>
</comment>
<protein>
    <submittedName>
        <fullName evidence="1">Uncharacterized protein</fullName>
    </submittedName>
</protein>